<feature type="domain" description="Glycosyltransferase 2-like" evidence="6">
    <location>
        <begin position="79"/>
        <end position="247"/>
    </location>
</feature>
<dbReference type="Gene3D" id="3.90.550.10">
    <property type="entry name" value="Spore Coat Polysaccharide Biosynthesis Protein SpsA, Chain A"/>
    <property type="match status" value="1"/>
</dbReference>
<dbReference type="InterPro" id="IPR001173">
    <property type="entry name" value="Glyco_trans_2-like"/>
</dbReference>
<comment type="function">
    <text evidence="4">Transfers mannose from GDP-mannose to dolichol monophosphate to form dolichol phosphate mannose (Dol-P-Man) which is the mannosyl donor in pathways leading to N-glycosylation, glycosyl phosphatidylinositol membrane anchoring, and O-mannosylation of proteins.</text>
</comment>
<evidence type="ECO:0000256" key="3">
    <source>
        <dbReference type="ARBA" id="ARBA00022679"/>
    </source>
</evidence>
<dbReference type="FunFam" id="3.90.550.10:FF:000082">
    <property type="entry name" value="Dolichol-phosphate mannosyltransferase subunit 1"/>
    <property type="match status" value="1"/>
</dbReference>
<evidence type="ECO:0000313" key="7">
    <source>
        <dbReference type="EMBL" id="MQM00328.1"/>
    </source>
</evidence>
<keyword evidence="8" id="KW-1185">Reference proteome</keyword>
<dbReference type="CDD" id="cd06442">
    <property type="entry name" value="DPM1_like"/>
    <property type="match status" value="1"/>
</dbReference>
<feature type="non-terminal residue" evidence="7">
    <location>
        <position position="1"/>
    </location>
</feature>
<dbReference type="GO" id="GO:0035269">
    <property type="term" value="P:protein O-linked glycosylation via mannose"/>
    <property type="evidence" value="ECO:0007669"/>
    <property type="project" value="TreeGrafter"/>
</dbReference>
<organism evidence="7 8">
    <name type="scientific">Colocasia esculenta</name>
    <name type="common">Wild taro</name>
    <name type="synonym">Arum esculentum</name>
    <dbReference type="NCBI Taxonomy" id="4460"/>
    <lineage>
        <taxon>Eukaryota</taxon>
        <taxon>Viridiplantae</taxon>
        <taxon>Streptophyta</taxon>
        <taxon>Embryophyta</taxon>
        <taxon>Tracheophyta</taxon>
        <taxon>Spermatophyta</taxon>
        <taxon>Magnoliopsida</taxon>
        <taxon>Liliopsida</taxon>
        <taxon>Araceae</taxon>
        <taxon>Aroideae</taxon>
        <taxon>Colocasieae</taxon>
        <taxon>Colocasia</taxon>
    </lineage>
</organism>
<proteinExistence type="inferred from homology"/>
<dbReference type="GO" id="GO:0005789">
    <property type="term" value="C:endoplasmic reticulum membrane"/>
    <property type="evidence" value="ECO:0007669"/>
    <property type="project" value="TreeGrafter"/>
</dbReference>
<evidence type="ECO:0000256" key="1">
    <source>
        <dbReference type="ARBA" id="ARBA00006739"/>
    </source>
</evidence>
<dbReference type="InterPro" id="IPR039528">
    <property type="entry name" value="DPM1-like"/>
</dbReference>
<feature type="region of interest" description="Disordered" evidence="5">
    <location>
        <begin position="12"/>
        <end position="73"/>
    </location>
</feature>
<evidence type="ECO:0000256" key="4">
    <source>
        <dbReference type="RuleBase" id="RU365083"/>
    </source>
</evidence>
<comment type="catalytic activity">
    <reaction evidence="4">
        <text>a di-trans,poly-cis-dolichyl phosphate + GDP-alpha-D-mannose = a di-trans,poly-cis-dolichyl beta-D-mannosyl phosphate + GDP</text>
        <dbReference type="Rhea" id="RHEA:21184"/>
        <dbReference type="Rhea" id="RHEA-COMP:19498"/>
        <dbReference type="Rhea" id="RHEA-COMP:19501"/>
        <dbReference type="ChEBI" id="CHEBI:57527"/>
        <dbReference type="ChEBI" id="CHEBI:57683"/>
        <dbReference type="ChEBI" id="CHEBI:58189"/>
        <dbReference type="ChEBI" id="CHEBI:58211"/>
    </reaction>
</comment>
<keyword evidence="4" id="KW-0256">Endoplasmic reticulum</keyword>
<comment type="subcellular location">
    <subcellularLocation>
        <location evidence="4">Endoplasmic reticulum</location>
    </subcellularLocation>
</comment>
<comment type="pathway">
    <text evidence="4">Protein modification; protein glycosylation.</text>
</comment>
<dbReference type="Pfam" id="PF00535">
    <property type="entry name" value="Glycos_transf_2"/>
    <property type="match status" value="1"/>
</dbReference>
<dbReference type="OrthoDB" id="2603at2759"/>
<dbReference type="EC" id="2.4.1.83" evidence="4"/>
<evidence type="ECO:0000313" key="8">
    <source>
        <dbReference type="Proteomes" id="UP000652761"/>
    </source>
</evidence>
<dbReference type="EMBL" id="NMUH01002494">
    <property type="protein sequence ID" value="MQM00328.1"/>
    <property type="molecule type" value="Genomic_DNA"/>
</dbReference>
<comment type="similarity">
    <text evidence="1 4">Belongs to the glycosyltransferase 2 family.</text>
</comment>
<evidence type="ECO:0000256" key="5">
    <source>
        <dbReference type="SAM" id="MobiDB-lite"/>
    </source>
</evidence>
<gene>
    <name evidence="7" type="ORF">Taro_033057</name>
</gene>
<evidence type="ECO:0000259" key="6">
    <source>
        <dbReference type="Pfam" id="PF00535"/>
    </source>
</evidence>
<accession>A0A843W0N8</accession>
<dbReference type="SUPFAM" id="SSF53448">
    <property type="entry name" value="Nucleotide-diphospho-sugar transferases"/>
    <property type="match status" value="1"/>
</dbReference>
<reference evidence="7" key="1">
    <citation type="submission" date="2017-07" db="EMBL/GenBank/DDBJ databases">
        <title>Taro Niue Genome Assembly and Annotation.</title>
        <authorList>
            <person name="Atibalentja N."/>
            <person name="Keating K."/>
            <person name="Fields C.J."/>
        </authorList>
    </citation>
    <scope>NUCLEOTIDE SEQUENCE</scope>
    <source>
        <strain evidence="7">Niue_2</strain>
        <tissue evidence="7">Leaf</tissue>
    </source>
</reference>
<dbReference type="GO" id="GO:0006506">
    <property type="term" value="P:GPI anchor biosynthetic process"/>
    <property type="evidence" value="ECO:0007669"/>
    <property type="project" value="TreeGrafter"/>
</dbReference>
<dbReference type="GO" id="GO:0004582">
    <property type="term" value="F:dolichyl-phosphate beta-D-mannosyltransferase activity"/>
    <property type="evidence" value="ECO:0007669"/>
    <property type="project" value="UniProtKB-UniRule"/>
</dbReference>
<evidence type="ECO:0000256" key="2">
    <source>
        <dbReference type="ARBA" id="ARBA00022676"/>
    </source>
</evidence>
<dbReference type="PANTHER" id="PTHR43398:SF1">
    <property type="entry name" value="DOLICHOL-PHOSPHATE MANNOSYLTRANSFERASE SUBUNIT 1"/>
    <property type="match status" value="1"/>
</dbReference>
<sequence length="309" mass="34376">VHAFGFVTGVHPQPLPFPPGSTRSRRSPVTGAARRPPSVLRAASRHQPSEGRGAGEEVAGGMEGVEQRPDREKNGSKYSIIIPTYNERVNIAIITYLIFKHLRDVDFEIIVVDDGSPDGTQDVIKQLQQVYGEDRILLRARPRKLGLGTAYRHGLKHASGDFVVIMDADLSHHPKYLPSFIRKQIETGASIVTGTRYVRGGGVHGWNLMRKLTSRGANVLAQTLLWPRVSDLTGSFRLYKKSVLEDVINSCFSKGYVFQMEMIVRASRKGYHIEEVPITFVDRVFGSSKLGGSEIVEYLKGLVYLLFTT</sequence>
<dbReference type="InterPro" id="IPR029044">
    <property type="entry name" value="Nucleotide-diphossugar_trans"/>
</dbReference>
<dbReference type="Proteomes" id="UP000652761">
    <property type="component" value="Unassembled WGS sequence"/>
</dbReference>
<protein>
    <recommendedName>
        <fullName evidence="4">Dolichol-phosphate mannosyltransferase subunit 1</fullName>
        <ecNumber evidence="4">2.4.1.83</ecNumber>
    </recommendedName>
</protein>
<keyword evidence="2 4" id="KW-0328">Glycosyltransferase</keyword>
<dbReference type="GO" id="GO:0006488">
    <property type="term" value="P:dolichol-linked oligosaccharide biosynthetic process"/>
    <property type="evidence" value="ECO:0007669"/>
    <property type="project" value="TreeGrafter"/>
</dbReference>
<comment type="caution">
    <text evidence="7">The sequence shown here is derived from an EMBL/GenBank/DDBJ whole genome shotgun (WGS) entry which is preliminary data.</text>
</comment>
<dbReference type="PANTHER" id="PTHR43398">
    <property type="entry name" value="DOLICHOL-PHOSPHATE MANNOSYLTRANSFERASE SUBUNIT 1"/>
    <property type="match status" value="1"/>
</dbReference>
<name>A0A843W0N8_COLES</name>
<dbReference type="UniPathway" id="UPA00378"/>
<keyword evidence="3 4" id="KW-0808">Transferase</keyword>
<comment type="subunit">
    <text evidence="4">Component of the dolichol-phosphate mannose (DPM) synthase complex.</text>
</comment>
<dbReference type="AlphaFoldDB" id="A0A843W0N8"/>